<dbReference type="Proteomes" id="UP000094501">
    <property type="component" value="Unassembled WGS sequence"/>
</dbReference>
<keyword evidence="2" id="KW-1185">Reference proteome</keyword>
<reference evidence="1 2" key="1">
    <citation type="journal article" date="2016" name="Environ. Microbiol.">
        <title>New Methyloceanibacter diversity from North Sea sediments includes methanotroph containing solely the soluble methane monooxygenase.</title>
        <authorList>
            <person name="Vekeman B."/>
            <person name="Kerckhof F.M."/>
            <person name="Cremers G."/>
            <person name="de Vos P."/>
            <person name="Vandamme P."/>
            <person name="Boon N."/>
            <person name="Op den Camp H.J."/>
            <person name="Heylen K."/>
        </authorList>
    </citation>
    <scope>NUCLEOTIDE SEQUENCE [LARGE SCALE GENOMIC DNA]</scope>
    <source>
        <strain evidence="1 2">R-67174</strain>
    </source>
</reference>
<evidence type="ECO:0000313" key="2">
    <source>
        <dbReference type="Proteomes" id="UP000094501"/>
    </source>
</evidence>
<comment type="caution">
    <text evidence="1">The sequence shown here is derived from an EMBL/GenBank/DDBJ whole genome shotgun (WGS) entry which is preliminary data.</text>
</comment>
<sequence length="106" mass="11310">MPTRLTRVKAAALSHSVQAVKQPPTAPPRTIDAAMRLPEVLFAAFIHMLSTRLSGLRRIDGVDWAFGPILRVPSAHPAARISEQSMLAAPAGQLVPLGGLIQNWGA</sequence>
<dbReference type="AlphaFoldDB" id="A0A1E3W6G3"/>
<dbReference type="STRING" id="1774968.AUC68_00540"/>
<gene>
    <name evidence="1" type="ORF">AUC68_00540</name>
</gene>
<proteinExistence type="predicted"/>
<organism evidence="1 2">
    <name type="scientific">Methyloceanibacter methanicus</name>
    <dbReference type="NCBI Taxonomy" id="1774968"/>
    <lineage>
        <taxon>Bacteria</taxon>
        <taxon>Pseudomonadati</taxon>
        <taxon>Pseudomonadota</taxon>
        <taxon>Alphaproteobacteria</taxon>
        <taxon>Hyphomicrobiales</taxon>
        <taxon>Hyphomicrobiaceae</taxon>
        <taxon>Methyloceanibacter</taxon>
    </lineage>
</organism>
<protein>
    <submittedName>
        <fullName evidence="1">Uncharacterized protein</fullName>
    </submittedName>
</protein>
<dbReference type="EMBL" id="LPWG01000001">
    <property type="protein sequence ID" value="ODS01384.1"/>
    <property type="molecule type" value="Genomic_DNA"/>
</dbReference>
<name>A0A1E3W6G3_9HYPH</name>
<accession>A0A1E3W6G3</accession>
<evidence type="ECO:0000313" key="1">
    <source>
        <dbReference type="EMBL" id="ODS01384.1"/>
    </source>
</evidence>